<accession>A0A817NTD9</accession>
<reference evidence="4" key="1">
    <citation type="submission" date="2021-02" db="EMBL/GenBank/DDBJ databases">
        <authorList>
            <person name="Nowell W R."/>
        </authorList>
    </citation>
    <scope>NUCLEOTIDE SEQUENCE</scope>
</reference>
<keyword evidence="1" id="KW-0343">GTPase activation</keyword>
<evidence type="ECO:0000259" key="3">
    <source>
        <dbReference type="PROSITE" id="PS50085"/>
    </source>
</evidence>
<dbReference type="GO" id="GO:0005737">
    <property type="term" value="C:cytoplasm"/>
    <property type="evidence" value="ECO:0007669"/>
    <property type="project" value="TreeGrafter"/>
</dbReference>
<gene>
    <name evidence="6" type="ORF">HFQ381_LOCUS1969</name>
    <name evidence="5" type="ORF">LUA448_LOCUS7120</name>
    <name evidence="4" type="ORF">TIS948_LOCUS8083</name>
</gene>
<name>A0A817NTD9_9BILA</name>
<dbReference type="PROSITE" id="PS50085">
    <property type="entry name" value="RAPGAP"/>
    <property type="match status" value="1"/>
</dbReference>
<dbReference type="EMBL" id="CAJNYD010000701">
    <property type="protein sequence ID" value="CAF3289635.1"/>
    <property type="molecule type" value="Genomic_DNA"/>
</dbReference>
<dbReference type="SUPFAM" id="SSF111347">
    <property type="entry name" value="Rap/Ran-GAP"/>
    <property type="match status" value="1"/>
</dbReference>
<evidence type="ECO:0000313" key="7">
    <source>
        <dbReference type="Proteomes" id="UP000663825"/>
    </source>
</evidence>
<dbReference type="Gene3D" id="6.10.140.210">
    <property type="match status" value="1"/>
</dbReference>
<dbReference type="PANTHER" id="PTHR15711">
    <property type="entry name" value="RAP GTPASE-ACTIVATING PROTEIN"/>
    <property type="match status" value="1"/>
</dbReference>
<dbReference type="Proteomes" id="UP000663825">
    <property type="component" value="Unassembled WGS sequence"/>
</dbReference>
<feature type="compositionally biased region" description="Polar residues" evidence="2">
    <location>
        <begin position="680"/>
        <end position="696"/>
    </location>
</feature>
<dbReference type="OrthoDB" id="2499658at2759"/>
<dbReference type="EMBL" id="CAJOBO010000061">
    <property type="protein sequence ID" value="CAF4115696.1"/>
    <property type="molecule type" value="Genomic_DNA"/>
</dbReference>
<dbReference type="GO" id="GO:0051056">
    <property type="term" value="P:regulation of small GTPase mediated signal transduction"/>
    <property type="evidence" value="ECO:0007669"/>
    <property type="project" value="InterPro"/>
</dbReference>
<dbReference type="GO" id="GO:0005096">
    <property type="term" value="F:GTPase activator activity"/>
    <property type="evidence" value="ECO:0007669"/>
    <property type="project" value="UniProtKB-KW"/>
</dbReference>
<evidence type="ECO:0000313" key="6">
    <source>
        <dbReference type="EMBL" id="CAF4115696.1"/>
    </source>
</evidence>
<dbReference type="Gene3D" id="3.40.50.11210">
    <property type="entry name" value="Rap/Ran-GAP"/>
    <property type="match status" value="1"/>
</dbReference>
<protein>
    <recommendedName>
        <fullName evidence="3">Rap-GAP domain-containing protein</fullName>
    </recommendedName>
</protein>
<dbReference type="Proteomes" id="UP000663833">
    <property type="component" value="Unassembled WGS sequence"/>
</dbReference>
<dbReference type="Pfam" id="PF02145">
    <property type="entry name" value="Rap_GAP"/>
    <property type="match status" value="1"/>
</dbReference>
<feature type="compositionally biased region" description="Polar residues" evidence="2">
    <location>
        <begin position="715"/>
        <end position="732"/>
    </location>
</feature>
<comment type="caution">
    <text evidence="4">The sequence shown here is derived from an EMBL/GenBank/DDBJ whole genome shotgun (WGS) entry which is preliminary data.</text>
</comment>
<proteinExistence type="predicted"/>
<dbReference type="Pfam" id="PF21022">
    <property type="entry name" value="Rap-GAP_dimer"/>
    <property type="match status" value="1"/>
</dbReference>
<organism evidence="4 7">
    <name type="scientific">Rotaria socialis</name>
    <dbReference type="NCBI Taxonomy" id="392032"/>
    <lineage>
        <taxon>Eukaryota</taxon>
        <taxon>Metazoa</taxon>
        <taxon>Spiralia</taxon>
        <taxon>Gnathifera</taxon>
        <taxon>Rotifera</taxon>
        <taxon>Eurotatoria</taxon>
        <taxon>Bdelloidea</taxon>
        <taxon>Philodinida</taxon>
        <taxon>Philodinidae</taxon>
        <taxon>Rotaria</taxon>
    </lineage>
</organism>
<dbReference type="Proteomes" id="UP000663851">
    <property type="component" value="Unassembled WGS sequence"/>
</dbReference>
<dbReference type="PANTHER" id="PTHR15711:SF32">
    <property type="entry name" value="RAP GTPASE ACTIVATING PROTEIN 1, ISOFORM H"/>
    <property type="match status" value="1"/>
</dbReference>
<dbReference type="InterPro" id="IPR000331">
    <property type="entry name" value="Rap/Ran_GAP_dom"/>
</dbReference>
<dbReference type="InterPro" id="IPR035974">
    <property type="entry name" value="Rap/Ran-GAP_sf"/>
</dbReference>
<feature type="compositionally biased region" description="Basic and acidic residues" evidence="2">
    <location>
        <begin position="700"/>
        <end position="709"/>
    </location>
</feature>
<evidence type="ECO:0000256" key="1">
    <source>
        <dbReference type="ARBA" id="ARBA00022468"/>
    </source>
</evidence>
<feature type="compositionally biased region" description="Polar residues" evidence="2">
    <location>
        <begin position="757"/>
        <end position="767"/>
    </location>
</feature>
<sequence length="828" mass="95829">MTWCAKIYDIFNGWNDDDDEHELPSTPAVKSINGLPASSIASKLTRLKSINDSPYLERSHSISSINNPSNYNKQNHDRYFSVYGDRFHQEEQRSYGIATISNMSLNLPSYSKYIGSQDEYSKEQQLARSYSFELRRNNFLLPSIDKSSPDINYPTSYQMNRQRINLDKPSRSTSINVLVNSGAMLGSQNSLSTRKELYDSRFSARSSYSVPDYETNDSPGRNNEQIEQAIQYHIKQMLTSSPTSILPMVYRFPSNEMLHYKDPYRMEGGYDEPSQWIIQTKIAPVECRITSDNVALIYSNYFYDQYHYNLFAIDDNFNPVVMSIKPHNSRLTVIVRTKESSKCLDLIENESNATDYAYLAKQLYPNLQVENFENCTNLKAQQLIKTYDERLETHKFKFGVIYQRRGQTTEEEFFNNERHGRALDEFLDIIATRVSLKNFKGYRAGLDVSEQTDCPISYYELYDQKEIMFHVSTLLPFTHSDSSQIQRKRHIGNDIVTIVFQEENTPFHPSMIKSNFLHVFLVVQPVQVLSRTCYKMIIVTRDDIEAFPPMLQRNVVYVRTAEQLKQFILTKLINGEYAAYRCRTFALLQERTRCSYLKTLCENLTEKSYDLLCDEQKRASHRRLSLLSNSTKKRYFSNMKKIFTRSNSTPDGPQPSRKSDQPMTDKERRKNGKKFMRSGKSANGDSNPRSSITISLPDQDLSHDNDIANRRMATGRSNESLDSSGDIPTSDQRSTRHYPLRPIHTYFGDESDEGLDSMSSADTAFSHNHNRVPYDSDDQETYRQQLREKSQPSHISHPWHRVTGQRPSNIQIYTPQMAGIHISEAATV</sequence>
<evidence type="ECO:0000313" key="4">
    <source>
        <dbReference type="EMBL" id="CAF3122764.1"/>
    </source>
</evidence>
<dbReference type="InterPro" id="IPR050989">
    <property type="entry name" value="Rap1_Ran_GAP"/>
</dbReference>
<feature type="domain" description="Rap-GAP" evidence="3">
    <location>
        <begin position="384"/>
        <end position="600"/>
    </location>
</feature>
<dbReference type="EMBL" id="CAJNXB010001015">
    <property type="protein sequence ID" value="CAF3122764.1"/>
    <property type="molecule type" value="Genomic_DNA"/>
</dbReference>
<feature type="compositionally biased region" description="Basic and acidic residues" evidence="2">
    <location>
        <begin position="657"/>
        <end position="668"/>
    </location>
</feature>
<feature type="region of interest" description="Disordered" evidence="2">
    <location>
        <begin position="640"/>
        <end position="780"/>
    </location>
</feature>
<evidence type="ECO:0000313" key="5">
    <source>
        <dbReference type="EMBL" id="CAF3289635.1"/>
    </source>
</evidence>
<evidence type="ECO:0000256" key="2">
    <source>
        <dbReference type="SAM" id="MobiDB-lite"/>
    </source>
</evidence>
<dbReference type="AlphaFoldDB" id="A0A817NTD9"/>